<feature type="domain" description="XdhC Rossmann" evidence="1">
    <location>
        <begin position="47"/>
        <end position="189"/>
    </location>
</feature>
<gene>
    <name evidence="2" type="primary">xdhC</name>
    <name evidence="2" type="ORF">CEY11_05305</name>
</gene>
<comment type="caution">
    <text evidence="2">The sequence shown here is derived from an EMBL/GenBank/DDBJ whole genome shotgun (WGS) entry which is preliminary data.</text>
</comment>
<dbReference type="Proteomes" id="UP000214603">
    <property type="component" value="Unassembled WGS sequence"/>
</dbReference>
<evidence type="ECO:0000313" key="3">
    <source>
        <dbReference type="Proteomes" id="UP000214603"/>
    </source>
</evidence>
<dbReference type="Pfam" id="PF13478">
    <property type="entry name" value="XdhC_C"/>
    <property type="match status" value="1"/>
</dbReference>
<dbReference type="NCBIfam" id="TIGR02964">
    <property type="entry name" value="xanthine_xdhC"/>
    <property type="match status" value="1"/>
</dbReference>
<dbReference type="InterPro" id="IPR014308">
    <property type="entry name" value="Xanthine_DH_XdhC"/>
</dbReference>
<sequence>MPALAAPRVMVEPASSGADSRDACELVCAHDGSAVMSETLAPVDFHIVLFGAGHVAQALVRLLGTLPCTVQWVDERDTLFPDQVPDNVEIEATDTPEAVIEEAPAGSYFLVMTHSHALDQHLCQHIFRRDDYAYFGLIGSRTKHRQFERRLRERGVSAERYATMTCPIGVAGITGKSPAVIAVAVAAQLLQVRERREQEKISVQADAALALHACSH</sequence>
<accession>A0A225MSY4</accession>
<protein>
    <submittedName>
        <fullName evidence="2">Xanthine dehydrogenase accessory protein XdhC</fullName>
    </submittedName>
</protein>
<evidence type="ECO:0000313" key="2">
    <source>
        <dbReference type="EMBL" id="OWT64152.1"/>
    </source>
</evidence>
<dbReference type="EMBL" id="NJIH01000003">
    <property type="protein sequence ID" value="OWT64152.1"/>
    <property type="molecule type" value="Genomic_DNA"/>
</dbReference>
<dbReference type="InterPro" id="IPR052698">
    <property type="entry name" value="MoCofactor_Util/Proc"/>
</dbReference>
<keyword evidence="3" id="KW-1185">Reference proteome</keyword>
<evidence type="ECO:0000259" key="1">
    <source>
        <dbReference type="Pfam" id="PF13478"/>
    </source>
</evidence>
<dbReference type="PANTHER" id="PTHR30388:SF6">
    <property type="entry name" value="XANTHINE DEHYDROGENASE SUBUNIT A-RELATED"/>
    <property type="match status" value="1"/>
</dbReference>
<dbReference type="PANTHER" id="PTHR30388">
    <property type="entry name" value="ALDEHYDE OXIDOREDUCTASE MOLYBDENUM COFACTOR ASSEMBLY PROTEIN"/>
    <property type="match status" value="1"/>
</dbReference>
<organism evidence="2 3">
    <name type="scientific">Candidimonas nitroreducens</name>
    <dbReference type="NCBI Taxonomy" id="683354"/>
    <lineage>
        <taxon>Bacteria</taxon>
        <taxon>Pseudomonadati</taxon>
        <taxon>Pseudomonadota</taxon>
        <taxon>Betaproteobacteria</taxon>
        <taxon>Burkholderiales</taxon>
        <taxon>Alcaligenaceae</taxon>
        <taxon>Candidimonas</taxon>
    </lineage>
</organism>
<dbReference type="AlphaFoldDB" id="A0A225MSY4"/>
<dbReference type="Gene3D" id="3.40.50.720">
    <property type="entry name" value="NAD(P)-binding Rossmann-like Domain"/>
    <property type="match status" value="1"/>
</dbReference>
<proteinExistence type="predicted"/>
<dbReference type="OrthoDB" id="61481at2"/>
<dbReference type="InterPro" id="IPR027051">
    <property type="entry name" value="XdhC_Rossmann_dom"/>
</dbReference>
<name>A0A225MSY4_9BURK</name>
<reference evidence="3" key="1">
    <citation type="submission" date="2017-06" db="EMBL/GenBank/DDBJ databases">
        <title>Herbaspirillum phytohormonus sp. nov., isolated from the root nodule of Robinia pseudoacacia in lead-zinc mine.</title>
        <authorList>
            <person name="Fan M."/>
            <person name="Lin Y."/>
        </authorList>
    </citation>
    <scope>NUCLEOTIDE SEQUENCE [LARGE SCALE GENOMIC DNA]</scope>
    <source>
        <strain evidence="3">SC-089</strain>
    </source>
</reference>